<evidence type="ECO:0008006" key="4">
    <source>
        <dbReference type="Google" id="ProtNLM"/>
    </source>
</evidence>
<evidence type="ECO:0000313" key="3">
    <source>
        <dbReference type="Proteomes" id="UP000030786"/>
    </source>
</evidence>
<accession>A0AAU8RM78</accession>
<name>A0AAU8RM78_9FLAO</name>
<reference evidence="2 3" key="1">
    <citation type="journal article" date="2014" name="Environ. Microbiol.">
        <title>Contrasting genomic patterns and infection strategies of two co-existing Bacteroidetes podovirus genera.</title>
        <authorList>
            <person name="Holmfeldt K."/>
            <person name="Howard-Varona C."/>
            <person name="Solonenko N."/>
            <person name="Sullivan M.B."/>
        </authorList>
    </citation>
    <scope>NUCLEOTIDE SEQUENCE [LARGE SCALE GENOMIC DNA]</scope>
    <source>
        <strain evidence="2 3">18</strain>
    </source>
</reference>
<organism evidence="2 3">
    <name type="scientific">Cellulophaga baltica 18</name>
    <dbReference type="NCBI Taxonomy" id="1348584"/>
    <lineage>
        <taxon>Bacteria</taxon>
        <taxon>Pseudomonadati</taxon>
        <taxon>Bacteroidota</taxon>
        <taxon>Flavobacteriia</taxon>
        <taxon>Flavobacteriales</taxon>
        <taxon>Flavobacteriaceae</taxon>
        <taxon>Cellulophaga</taxon>
    </lineage>
</organism>
<dbReference type="EMBL" id="CP009976">
    <property type="protein sequence ID" value="AIZ40607.1"/>
    <property type="molecule type" value="Genomic_DNA"/>
</dbReference>
<gene>
    <name evidence="2" type="ORF">M666_02865</name>
</gene>
<dbReference type="GeneID" id="78059673"/>
<dbReference type="KEGG" id="cbat:M666_02865"/>
<evidence type="ECO:0000313" key="2">
    <source>
        <dbReference type="EMBL" id="AIZ40607.1"/>
    </source>
</evidence>
<keyword evidence="1" id="KW-0175">Coiled coil</keyword>
<dbReference type="AlphaFoldDB" id="A0AAU8RM78"/>
<feature type="coiled-coil region" evidence="1">
    <location>
        <begin position="83"/>
        <end position="110"/>
    </location>
</feature>
<dbReference type="PROSITE" id="PS51257">
    <property type="entry name" value="PROKAR_LIPOPROTEIN"/>
    <property type="match status" value="1"/>
</dbReference>
<dbReference type="RefSeq" id="WP_029445011.1">
    <property type="nucleotide sequence ID" value="NZ_CP009976.1"/>
</dbReference>
<proteinExistence type="predicted"/>
<protein>
    <recommendedName>
        <fullName evidence="4">Lipoprotein</fullName>
    </recommendedName>
</protein>
<sequence>MFKKSLTLIVICFSLTSCWKDKSPEDLIRLKEKFKSQVSSFENKKENANKIVNSGLESLNALKSALEDTKNEDKEFAKVYGDWEKVNKRVEKLNKEYEDLKTKASNLFTAMDTQTNSLSDETSKKTLLKAINRARTKYNGTLANTSKAIEKLRLLHGDAVEVVKALEVAAALNSFDNINDQMKSIEGRVDGIMQELNVAVVESKKLYEKKITELEEN</sequence>
<evidence type="ECO:0000256" key="1">
    <source>
        <dbReference type="SAM" id="Coils"/>
    </source>
</evidence>
<dbReference type="Proteomes" id="UP000030786">
    <property type="component" value="Chromosome"/>
</dbReference>